<dbReference type="EMBL" id="BAAAYR010000004">
    <property type="protein sequence ID" value="GAA3573753.1"/>
    <property type="molecule type" value="Genomic_DNA"/>
</dbReference>
<organism evidence="2 3">
    <name type="scientific">Microlunatus spumicola</name>
    <dbReference type="NCBI Taxonomy" id="81499"/>
    <lineage>
        <taxon>Bacteria</taxon>
        <taxon>Bacillati</taxon>
        <taxon>Actinomycetota</taxon>
        <taxon>Actinomycetes</taxon>
        <taxon>Propionibacteriales</taxon>
        <taxon>Propionibacteriaceae</taxon>
        <taxon>Microlunatus</taxon>
    </lineage>
</organism>
<proteinExistence type="predicted"/>
<dbReference type="Pfam" id="PF03275">
    <property type="entry name" value="GLF"/>
    <property type="match status" value="1"/>
</dbReference>
<protein>
    <submittedName>
        <fullName evidence="2">UDP-galactopyranose mutase</fullName>
    </submittedName>
</protein>
<name>A0ABP6XWQ6_9ACTN</name>
<keyword evidence="3" id="KW-1185">Reference proteome</keyword>
<dbReference type="Pfam" id="PF13450">
    <property type="entry name" value="NAD_binding_8"/>
    <property type="match status" value="1"/>
</dbReference>
<dbReference type="InterPro" id="IPR015899">
    <property type="entry name" value="UDP-GalPyranose_mutase_C"/>
</dbReference>
<accession>A0ABP6XWQ6</accession>
<dbReference type="SUPFAM" id="SSF51971">
    <property type="entry name" value="Nucleotide-binding domain"/>
    <property type="match status" value="1"/>
</dbReference>
<reference evidence="3" key="1">
    <citation type="journal article" date="2019" name="Int. J. Syst. Evol. Microbiol.">
        <title>The Global Catalogue of Microorganisms (GCM) 10K type strain sequencing project: providing services to taxonomists for standard genome sequencing and annotation.</title>
        <authorList>
            <consortium name="The Broad Institute Genomics Platform"/>
            <consortium name="The Broad Institute Genome Sequencing Center for Infectious Disease"/>
            <person name="Wu L."/>
            <person name="Ma J."/>
        </authorList>
    </citation>
    <scope>NUCLEOTIDE SEQUENCE [LARGE SCALE GENOMIC DNA]</scope>
    <source>
        <strain evidence="3">JCM 16540</strain>
    </source>
</reference>
<dbReference type="RefSeq" id="WP_344742531.1">
    <property type="nucleotide sequence ID" value="NZ_BAAAYR010000004.1"/>
</dbReference>
<dbReference type="SUPFAM" id="SSF54373">
    <property type="entry name" value="FAD-linked reductases, C-terminal domain"/>
    <property type="match status" value="1"/>
</dbReference>
<dbReference type="PANTHER" id="PTHR21197">
    <property type="entry name" value="UDP-GALACTOPYRANOSE MUTASE"/>
    <property type="match status" value="1"/>
</dbReference>
<gene>
    <name evidence="2" type="primary">glf</name>
    <name evidence="2" type="ORF">GCM10022197_33290</name>
</gene>
<sequence>MTRTRALRVAVAGAGFSGAVIARRLAEAGHDVVVFETRDHVAGNCHTERDPETQVMVHRYGPHIFHTGDERVWAYVNRFGTMMPFNHRVRTTVEGRVYLLPVNLLTINQLFETTLGPDEAKAFIADQADSSIGEPRNFEEQALKFMGRRLYEAFFLGYTRKQWGLAPTEIPASVLKRLPLRFSYEDSYFHHPHQAIPRDGYTAIVEAILDHPGITVQLSTAYTAADRAGFDHSVWSGPLDAWFDHRYGRLGYRTLDFEEIRAVGDHLGCAVMNYGDLEVPYTRIAEHKHFAPWEEHEGTVCFRETSRLAGEGDTPYYPIRLAEDKGVLRQYLDAARAETRVTFVGRLGTYRYLDMDVTIAEALTAADGILHAVEHDTPVPSLFVDA</sequence>
<dbReference type="PANTHER" id="PTHR21197:SF0">
    <property type="entry name" value="UDP-GALACTOPYRANOSE MUTASE"/>
    <property type="match status" value="1"/>
</dbReference>
<evidence type="ECO:0000313" key="2">
    <source>
        <dbReference type="EMBL" id="GAA3573753.1"/>
    </source>
</evidence>
<dbReference type="Proteomes" id="UP001500767">
    <property type="component" value="Unassembled WGS sequence"/>
</dbReference>
<dbReference type="Gene3D" id="3.40.50.720">
    <property type="entry name" value="NAD(P)-binding Rossmann-like Domain"/>
    <property type="match status" value="3"/>
</dbReference>
<feature type="domain" description="UDP-galactopyranose mutase C-terminal" evidence="1">
    <location>
        <begin position="153"/>
        <end position="352"/>
    </location>
</feature>
<evidence type="ECO:0000259" key="1">
    <source>
        <dbReference type="Pfam" id="PF03275"/>
    </source>
</evidence>
<evidence type="ECO:0000313" key="3">
    <source>
        <dbReference type="Proteomes" id="UP001500767"/>
    </source>
</evidence>
<comment type="caution">
    <text evidence="2">The sequence shown here is derived from an EMBL/GenBank/DDBJ whole genome shotgun (WGS) entry which is preliminary data.</text>
</comment>